<dbReference type="EMBL" id="BK015656">
    <property type="protein sequence ID" value="DAE18475.1"/>
    <property type="molecule type" value="Genomic_DNA"/>
</dbReference>
<proteinExistence type="predicted"/>
<organism evidence="1">
    <name type="scientific">Siphoviridae sp. ctNs77</name>
    <dbReference type="NCBI Taxonomy" id="2825473"/>
    <lineage>
        <taxon>Viruses</taxon>
        <taxon>Duplodnaviria</taxon>
        <taxon>Heunggongvirae</taxon>
        <taxon>Uroviricota</taxon>
        <taxon>Caudoviricetes</taxon>
    </lineage>
</organism>
<evidence type="ECO:0000313" key="1">
    <source>
        <dbReference type="EMBL" id="DAE18475.1"/>
    </source>
</evidence>
<accession>A0A8S5QI48</accession>
<reference evidence="1" key="1">
    <citation type="journal article" date="2021" name="Proc. Natl. Acad. Sci. U.S.A.">
        <title>A Catalog of Tens of Thousands of Viruses from Human Metagenomes Reveals Hidden Associations with Chronic Diseases.</title>
        <authorList>
            <person name="Tisza M.J."/>
            <person name="Buck C.B."/>
        </authorList>
    </citation>
    <scope>NUCLEOTIDE SEQUENCE</scope>
    <source>
        <strain evidence="1">CtNs77</strain>
    </source>
</reference>
<name>A0A8S5QI48_9CAUD</name>
<sequence>MKEEKKFVSAVRPRGTDEACVIQVIRTKSLVGAGTHDDLSKIMVQYWDFEGNLLATSYHHTV</sequence>
<protein>
    <submittedName>
        <fullName evidence="1">Uncharacterized protein</fullName>
    </submittedName>
</protein>